<feature type="domain" description="Bacterial repeat" evidence="5">
    <location>
        <begin position="570"/>
        <end position="621"/>
    </location>
</feature>
<dbReference type="SUPFAM" id="SSF52075">
    <property type="entry name" value="Outer arm dynein light chain 1"/>
    <property type="match status" value="1"/>
</dbReference>
<sequence length="705" mass="80183">MKRILSLLIMVSLLCGVSIINAQTFVPAQTDGPQIAFSTNIEDGEVLRIGITSDNNNLWIDLNGNHSFDEGEQIQLSDKIQTEQDLYMYSLSSGTKDVTIYGAVKDLAISHNKITKIDLKKSTDIESLNASYNELTNISIDSEFEKLQELNIGHNQIASIRSIGILPGLKIFDCSDNRISVIHPSNFKNLEELYCENNRISQYLLFDSTPKIRIIHCFGNHITDKDGQKNMTRLIKSLPYRLNNIPGMIVIQDPSKSNNNQLTPAKVYLLDQRNWNTYLMDSSKNNIPEEYPHYEVSIEKGKGGIVKFLSQNYFGNKQNFPKGFTFSLMAKEIRGFHLKQLLAGDKDITPANAAYVQGSTQEERTFNVYDVVTDQKMVIKGVFEKNKYKIASEIKGEGTLEYYDVSDPNNPQKITDLNHIDYLTKIKVVAQPKDGWHTFSLTENYGQDIQKDPTFDVRYDELIQVEFRRDRLKVDVEVNGKGTAELDFPINFLDQVEAGTIIKITKVKPQKYWRLASIIAADKDITESKQFVVNDNMKLIFNFEHIYYQLTFDYDQSAGSVSIDKNFTPDHIEAGTKVQVQVKVNEGYELESLTANGMDIKEYKTFVMEDNTILKATFKKASDINQLPKTNNLIEVYPNPTTEIVYISGGSEMVGQKAMLFDINGRLISSITLRSQKEILHIEQPDGLYILKIGNRTIKITKKQF</sequence>
<dbReference type="InterPro" id="IPR001611">
    <property type="entry name" value="Leu-rich_rpt"/>
</dbReference>
<gene>
    <name evidence="6" type="ORF">ACFO3G_02470</name>
</gene>
<keyword evidence="3" id="KW-0732">Signal</keyword>
<accession>A0ABV9K624</accession>
<dbReference type="Proteomes" id="UP001596020">
    <property type="component" value="Unassembled WGS sequence"/>
</dbReference>
<reference evidence="7" key="1">
    <citation type="journal article" date="2019" name="Int. J. Syst. Evol. Microbiol.">
        <title>The Global Catalogue of Microorganisms (GCM) 10K type strain sequencing project: providing services to taxonomists for standard genome sequencing and annotation.</title>
        <authorList>
            <consortium name="The Broad Institute Genomics Platform"/>
            <consortium name="The Broad Institute Genome Sequencing Center for Infectious Disease"/>
            <person name="Wu L."/>
            <person name="Ma J."/>
        </authorList>
    </citation>
    <scope>NUCLEOTIDE SEQUENCE [LARGE SCALE GENOMIC DNA]</scope>
    <source>
        <strain evidence="7">CGMCC 4.7357</strain>
    </source>
</reference>
<evidence type="ECO:0000256" key="1">
    <source>
        <dbReference type="ARBA" id="ARBA00022614"/>
    </source>
</evidence>
<evidence type="ECO:0000313" key="6">
    <source>
        <dbReference type="EMBL" id="MFC4665482.1"/>
    </source>
</evidence>
<dbReference type="NCBIfam" id="TIGR04183">
    <property type="entry name" value="Por_Secre_tail"/>
    <property type="match status" value="1"/>
</dbReference>
<protein>
    <submittedName>
        <fullName evidence="6">T9SS type A sorting domain-containing protein</fullName>
    </submittedName>
</protein>
<dbReference type="InterPro" id="IPR044060">
    <property type="entry name" value="Bacterial_rp_domain"/>
</dbReference>
<dbReference type="InterPro" id="IPR032675">
    <property type="entry name" value="LRR_dom_sf"/>
</dbReference>
<evidence type="ECO:0000259" key="5">
    <source>
        <dbReference type="Pfam" id="PF18998"/>
    </source>
</evidence>
<dbReference type="PROSITE" id="PS51450">
    <property type="entry name" value="LRR"/>
    <property type="match status" value="1"/>
</dbReference>
<dbReference type="Pfam" id="PF00560">
    <property type="entry name" value="LRR_1"/>
    <property type="match status" value="1"/>
</dbReference>
<dbReference type="PANTHER" id="PTHR45712">
    <property type="entry name" value="AGAP008170-PA"/>
    <property type="match status" value="1"/>
</dbReference>
<keyword evidence="1" id="KW-0433">Leucine-rich repeat</keyword>
<proteinExistence type="predicted"/>
<dbReference type="Pfam" id="PF18962">
    <property type="entry name" value="Por_Secre_tail"/>
    <property type="match status" value="1"/>
</dbReference>
<name>A0ABV9K624_9PORP</name>
<keyword evidence="7" id="KW-1185">Reference proteome</keyword>
<dbReference type="RefSeq" id="WP_380077659.1">
    <property type="nucleotide sequence ID" value="NZ_JBHSGO010000044.1"/>
</dbReference>
<dbReference type="InterPro" id="IPR026444">
    <property type="entry name" value="Secre_tail"/>
</dbReference>
<dbReference type="InterPro" id="IPR050333">
    <property type="entry name" value="SLRP"/>
</dbReference>
<evidence type="ECO:0000256" key="2">
    <source>
        <dbReference type="ARBA" id="ARBA00022737"/>
    </source>
</evidence>
<feature type="signal peptide" evidence="3">
    <location>
        <begin position="1"/>
        <end position="22"/>
    </location>
</feature>
<dbReference type="PANTHER" id="PTHR45712:SF22">
    <property type="entry name" value="INSULIN-LIKE GROWTH FACTOR-BINDING PROTEIN COMPLEX ACID LABILE SUBUNIT"/>
    <property type="match status" value="1"/>
</dbReference>
<evidence type="ECO:0000259" key="4">
    <source>
        <dbReference type="Pfam" id="PF18962"/>
    </source>
</evidence>
<evidence type="ECO:0000313" key="7">
    <source>
        <dbReference type="Proteomes" id="UP001596020"/>
    </source>
</evidence>
<dbReference type="EMBL" id="JBHSGO010000044">
    <property type="protein sequence ID" value="MFC4665482.1"/>
    <property type="molecule type" value="Genomic_DNA"/>
</dbReference>
<evidence type="ECO:0000256" key="3">
    <source>
        <dbReference type="SAM" id="SignalP"/>
    </source>
</evidence>
<feature type="chain" id="PRO_5046752779" evidence="3">
    <location>
        <begin position="23"/>
        <end position="705"/>
    </location>
</feature>
<dbReference type="Gene3D" id="3.80.10.10">
    <property type="entry name" value="Ribonuclease Inhibitor"/>
    <property type="match status" value="1"/>
</dbReference>
<organism evidence="6 7">
    <name type="scientific">Falsiporphyromonas endometrii</name>
    <dbReference type="NCBI Taxonomy" id="1387297"/>
    <lineage>
        <taxon>Bacteria</taxon>
        <taxon>Pseudomonadati</taxon>
        <taxon>Bacteroidota</taxon>
        <taxon>Bacteroidia</taxon>
        <taxon>Bacteroidales</taxon>
        <taxon>Porphyromonadaceae</taxon>
        <taxon>Falsiporphyromonas</taxon>
    </lineage>
</organism>
<dbReference type="Pfam" id="PF18998">
    <property type="entry name" value="Flg_new_2"/>
    <property type="match status" value="1"/>
</dbReference>
<feature type="domain" description="Secretion system C-terminal sorting" evidence="4">
    <location>
        <begin position="636"/>
        <end position="704"/>
    </location>
</feature>
<keyword evidence="2" id="KW-0677">Repeat</keyword>
<comment type="caution">
    <text evidence="6">The sequence shown here is derived from an EMBL/GenBank/DDBJ whole genome shotgun (WGS) entry which is preliminary data.</text>
</comment>